<dbReference type="GO" id="GO:0016020">
    <property type="term" value="C:membrane"/>
    <property type="evidence" value="ECO:0007669"/>
    <property type="project" value="TreeGrafter"/>
</dbReference>
<evidence type="ECO:0000256" key="1">
    <source>
        <dbReference type="SAM" id="Phobius"/>
    </source>
</evidence>
<reference evidence="2 3" key="1">
    <citation type="submission" date="2020-08" db="EMBL/GenBank/DDBJ databases">
        <title>Sequencing the genomes of 1000 actinobacteria strains.</title>
        <authorList>
            <person name="Klenk H.-P."/>
        </authorList>
    </citation>
    <scope>NUCLEOTIDE SEQUENCE [LARGE SCALE GENOMIC DNA]</scope>
    <source>
        <strain evidence="2 3">DSM 45582</strain>
    </source>
</reference>
<dbReference type="PANTHER" id="PTHR32251">
    <property type="entry name" value="3-OXO-5-ALPHA-STEROID 4-DEHYDROGENASE"/>
    <property type="match status" value="1"/>
</dbReference>
<keyword evidence="3" id="KW-1185">Reference proteome</keyword>
<dbReference type="InterPro" id="IPR010721">
    <property type="entry name" value="UstE-like"/>
</dbReference>
<dbReference type="EMBL" id="JACHIV010000001">
    <property type="protein sequence ID" value="MBB5067690.1"/>
    <property type="molecule type" value="Genomic_DNA"/>
</dbReference>
<protein>
    <submittedName>
        <fullName evidence="2">Steroid 5-alpha reductase family enzyme</fullName>
    </submittedName>
</protein>
<name>A0A840N6U2_9PSEU</name>
<keyword evidence="1" id="KW-0472">Membrane</keyword>
<dbReference type="Gene3D" id="1.20.120.1630">
    <property type="match status" value="1"/>
</dbReference>
<comment type="caution">
    <text evidence="2">The sequence shown here is derived from an EMBL/GenBank/DDBJ whole genome shotgun (WGS) entry which is preliminary data.</text>
</comment>
<dbReference type="PROSITE" id="PS50244">
    <property type="entry name" value="S5A_REDUCTASE"/>
    <property type="match status" value="1"/>
</dbReference>
<organism evidence="2 3">
    <name type="scientific">Saccharopolyspora gloriosae</name>
    <dbReference type="NCBI Taxonomy" id="455344"/>
    <lineage>
        <taxon>Bacteria</taxon>
        <taxon>Bacillati</taxon>
        <taxon>Actinomycetota</taxon>
        <taxon>Actinomycetes</taxon>
        <taxon>Pseudonocardiales</taxon>
        <taxon>Pseudonocardiaceae</taxon>
        <taxon>Saccharopolyspora</taxon>
    </lineage>
</organism>
<accession>A0A840N6U2</accession>
<keyword evidence="1" id="KW-0812">Transmembrane</keyword>
<dbReference type="PANTHER" id="PTHR32251:SF17">
    <property type="entry name" value="STEROID 5-ALPHA REDUCTASE C-TERMINAL DOMAIN-CONTAINING PROTEIN"/>
    <property type="match status" value="1"/>
</dbReference>
<feature type="transmembrane region" description="Helical" evidence="1">
    <location>
        <begin position="99"/>
        <end position="119"/>
    </location>
</feature>
<proteinExistence type="predicted"/>
<dbReference type="Proteomes" id="UP000580474">
    <property type="component" value="Unassembled WGS sequence"/>
</dbReference>
<dbReference type="AlphaFoldDB" id="A0A840N6U2"/>
<feature type="transmembrane region" description="Helical" evidence="1">
    <location>
        <begin position="194"/>
        <end position="221"/>
    </location>
</feature>
<dbReference type="RefSeq" id="WP_184477385.1">
    <property type="nucleotide sequence ID" value="NZ_JACHIV010000001.1"/>
</dbReference>
<feature type="transmembrane region" description="Helical" evidence="1">
    <location>
        <begin position="36"/>
        <end position="53"/>
    </location>
</feature>
<dbReference type="Pfam" id="PF06966">
    <property type="entry name" value="DUF1295"/>
    <property type="match status" value="1"/>
</dbReference>
<sequence>MSGAVFLAAPIAALSTVLLTFAIARLRGRYDTIDSVWGAGFAVIAVVSALAGTGSVTGWAVAALTAVWGVRLSAHLHHRNSGKPEDRRYQDMAARYGERAWSLMFVRVYLVQGVVMWFVSLPVQAAQTVDAPGLGPLGWAGILVWAGGFVFEAVGDAQLSRFRADPANAGTVLDTGLWRYTRHPNYFGDACVWWGLYLLACQSWLGAATVLSPVLMTWLLAKGSGKPLLERGLRERRPAYAAYVERTSGFVPLPPRR</sequence>
<evidence type="ECO:0000313" key="3">
    <source>
        <dbReference type="Proteomes" id="UP000580474"/>
    </source>
</evidence>
<evidence type="ECO:0000313" key="2">
    <source>
        <dbReference type="EMBL" id="MBB5067690.1"/>
    </source>
</evidence>
<feature type="transmembrane region" description="Helical" evidence="1">
    <location>
        <begin position="6"/>
        <end position="24"/>
    </location>
</feature>
<keyword evidence="1" id="KW-1133">Transmembrane helix</keyword>
<gene>
    <name evidence="2" type="ORF">BJ969_000778</name>
</gene>